<proteinExistence type="predicted"/>
<sequence length="81" mass="8602">MLGCAGLAQLTVLPANVTPHNTDDEVAAFYCVSIGECTARLAGVIWDAGLVTARLLARLLDLLFLLGLCNIFGNFMSELFG</sequence>
<dbReference type="EMBL" id="CP157355">
    <property type="protein sequence ID" value="XBM00664.1"/>
    <property type="molecule type" value="Genomic_DNA"/>
</dbReference>
<protein>
    <submittedName>
        <fullName evidence="1">Uncharacterized protein</fullName>
    </submittedName>
</protein>
<dbReference type="KEGG" id="cmav:ABHF33_16680"/>
<dbReference type="RefSeq" id="WP_348945006.1">
    <property type="nucleotide sequence ID" value="NZ_CP157355.1"/>
</dbReference>
<evidence type="ECO:0000313" key="1">
    <source>
        <dbReference type="EMBL" id="XBM00664.1"/>
    </source>
</evidence>
<dbReference type="AlphaFoldDB" id="A0AAU7F9R2"/>
<organism evidence="1">
    <name type="scientific">Chitinibacter mangrovi</name>
    <dbReference type="NCBI Taxonomy" id="3153927"/>
    <lineage>
        <taxon>Bacteria</taxon>
        <taxon>Pseudomonadati</taxon>
        <taxon>Pseudomonadota</taxon>
        <taxon>Betaproteobacteria</taxon>
        <taxon>Neisseriales</taxon>
        <taxon>Chitinibacteraceae</taxon>
        <taxon>Chitinibacter</taxon>
    </lineage>
</organism>
<reference evidence="1" key="1">
    <citation type="submission" date="2024-05" db="EMBL/GenBank/DDBJ databases">
        <authorList>
            <person name="Yang L."/>
            <person name="Pan L."/>
        </authorList>
    </citation>
    <scope>NUCLEOTIDE SEQUENCE</scope>
    <source>
        <strain evidence="1">FCG-7</strain>
    </source>
</reference>
<name>A0AAU7F9R2_9NEIS</name>
<accession>A0AAU7F9R2</accession>
<gene>
    <name evidence="1" type="ORF">ABHF33_16680</name>
</gene>